<dbReference type="FunFam" id="1.10.10.60:FF:000141">
    <property type="entry name" value="TetR family transcriptional regulator"/>
    <property type="match status" value="1"/>
</dbReference>
<evidence type="ECO:0000313" key="6">
    <source>
        <dbReference type="EMBL" id="OEO31751.1"/>
    </source>
</evidence>
<evidence type="ECO:0000313" key="7">
    <source>
        <dbReference type="Proteomes" id="UP000095463"/>
    </source>
</evidence>
<dbReference type="OrthoDB" id="5292901at2"/>
<keyword evidence="2 4" id="KW-0238">DNA-binding</keyword>
<keyword evidence="3" id="KW-0804">Transcription</keyword>
<reference evidence="6 7" key="1">
    <citation type="journal article" date="2015" name="Genome Announc.">
        <title>Genome Assemblies of Three Soil-Associated Devosia species: D. insulae, D. limi, and D. soli.</title>
        <authorList>
            <person name="Hassan Y.I."/>
            <person name="Lepp D."/>
            <person name="Zhou T."/>
        </authorList>
    </citation>
    <scope>NUCLEOTIDE SEQUENCE [LARGE SCALE GENOMIC DNA]</scope>
    <source>
        <strain evidence="6 7">DS-56</strain>
    </source>
</reference>
<evidence type="ECO:0000256" key="3">
    <source>
        <dbReference type="ARBA" id="ARBA00023163"/>
    </source>
</evidence>
<evidence type="ECO:0000259" key="5">
    <source>
        <dbReference type="PROSITE" id="PS50977"/>
    </source>
</evidence>
<dbReference type="EMBL" id="LAJE02000127">
    <property type="protein sequence ID" value="OEO31751.1"/>
    <property type="molecule type" value="Genomic_DNA"/>
</dbReference>
<dbReference type="PRINTS" id="PR00455">
    <property type="entry name" value="HTHTETR"/>
</dbReference>
<accession>A0A1E5XT18</accession>
<dbReference type="InterPro" id="IPR009057">
    <property type="entry name" value="Homeodomain-like_sf"/>
</dbReference>
<protein>
    <recommendedName>
        <fullName evidence="5">HTH tetR-type domain-containing protein</fullName>
    </recommendedName>
</protein>
<dbReference type="Pfam" id="PF00440">
    <property type="entry name" value="TetR_N"/>
    <property type="match status" value="1"/>
</dbReference>
<comment type="caution">
    <text evidence="6">The sequence shown here is derived from an EMBL/GenBank/DDBJ whole genome shotgun (WGS) entry which is preliminary data.</text>
</comment>
<dbReference type="Gene3D" id="1.10.357.10">
    <property type="entry name" value="Tetracycline Repressor, domain 2"/>
    <property type="match status" value="1"/>
</dbReference>
<gene>
    <name evidence="6" type="ORF">VW23_014770</name>
</gene>
<organism evidence="6 7">
    <name type="scientific">Devosia insulae DS-56</name>
    <dbReference type="NCBI Taxonomy" id="1116389"/>
    <lineage>
        <taxon>Bacteria</taxon>
        <taxon>Pseudomonadati</taxon>
        <taxon>Pseudomonadota</taxon>
        <taxon>Alphaproteobacteria</taxon>
        <taxon>Hyphomicrobiales</taxon>
        <taxon>Devosiaceae</taxon>
        <taxon>Devosia</taxon>
    </lineage>
</organism>
<proteinExistence type="predicted"/>
<dbReference type="RefSeq" id="WP_069909074.1">
    <property type="nucleotide sequence ID" value="NZ_LAJE02000127.1"/>
</dbReference>
<dbReference type="PANTHER" id="PTHR30055">
    <property type="entry name" value="HTH-TYPE TRANSCRIPTIONAL REGULATOR RUTR"/>
    <property type="match status" value="1"/>
</dbReference>
<feature type="domain" description="HTH tetR-type" evidence="5">
    <location>
        <begin position="4"/>
        <end position="64"/>
    </location>
</feature>
<dbReference type="PROSITE" id="PS50977">
    <property type="entry name" value="HTH_TETR_2"/>
    <property type="match status" value="1"/>
</dbReference>
<dbReference type="PANTHER" id="PTHR30055:SF234">
    <property type="entry name" value="HTH-TYPE TRANSCRIPTIONAL REGULATOR BETI"/>
    <property type="match status" value="1"/>
</dbReference>
<keyword evidence="1" id="KW-0805">Transcription regulation</keyword>
<dbReference type="GO" id="GO:0003700">
    <property type="term" value="F:DNA-binding transcription factor activity"/>
    <property type="evidence" value="ECO:0007669"/>
    <property type="project" value="TreeGrafter"/>
</dbReference>
<feature type="DNA-binding region" description="H-T-H motif" evidence="4">
    <location>
        <begin position="27"/>
        <end position="46"/>
    </location>
</feature>
<dbReference type="AlphaFoldDB" id="A0A1E5XT18"/>
<dbReference type="InterPro" id="IPR050109">
    <property type="entry name" value="HTH-type_TetR-like_transc_reg"/>
</dbReference>
<evidence type="ECO:0000256" key="1">
    <source>
        <dbReference type="ARBA" id="ARBA00023015"/>
    </source>
</evidence>
<evidence type="ECO:0000256" key="4">
    <source>
        <dbReference type="PROSITE-ProRule" id="PRU00335"/>
    </source>
</evidence>
<dbReference type="InterPro" id="IPR001647">
    <property type="entry name" value="HTH_TetR"/>
</dbReference>
<dbReference type="PROSITE" id="PS01081">
    <property type="entry name" value="HTH_TETR_1"/>
    <property type="match status" value="1"/>
</dbReference>
<dbReference type="InterPro" id="IPR023772">
    <property type="entry name" value="DNA-bd_HTH_TetR-type_CS"/>
</dbReference>
<dbReference type="SUPFAM" id="SSF46689">
    <property type="entry name" value="Homeodomain-like"/>
    <property type="match status" value="1"/>
</dbReference>
<dbReference type="GO" id="GO:0000976">
    <property type="term" value="F:transcription cis-regulatory region binding"/>
    <property type="evidence" value="ECO:0007669"/>
    <property type="project" value="TreeGrafter"/>
</dbReference>
<evidence type="ECO:0000256" key="2">
    <source>
        <dbReference type="ARBA" id="ARBA00023125"/>
    </source>
</evidence>
<dbReference type="Proteomes" id="UP000095463">
    <property type="component" value="Unassembled WGS sequence"/>
</dbReference>
<sequence length="130" mass="14376">MAEIDRREQILSAARRLILRQGLRATSMEAIAAEARVAKPTLYKYFGDKNAVFEAIVAELMVELHERFVAALTGDGTVVARPAAALSAKYEAIDRLLGQSPPADELYDEHEQVRTAVLSLIPLRRCRPAT</sequence>
<name>A0A1E5XT18_9HYPH</name>
<keyword evidence="7" id="KW-1185">Reference proteome</keyword>